<dbReference type="KEGG" id="azc:AZC_2420"/>
<dbReference type="GO" id="GO:0004312">
    <property type="term" value="F:fatty acid synthase activity"/>
    <property type="evidence" value="ECO:0007669"/>
    <property type="project" value="InterPro"/>
</dbReference>
<dbReference type="GO" id="GO:0005835">
    <property type="term" value="C:fatty acid synthase complex"/>
    <property type="evidence" value="ECO:0007669"/>
    <property type="project" value="InterPro"/>
</dbReference>
<evidence type="ECO:0000259" key="4">
    <source>
        <dbReference type="Pfam" id="PF01515"/>
    </source>
</evidence>
<protein>
    <submittedName>
        <fullName evidence="6">Phosphate acetyl/butyryltransferase family protein</fullName>
    </submittedName>
</protein>
<keyword evidence="3" id="KW-0012">Acyltransferase</keyword>
<dbReference type="GO" id="GO:0006633">
    <property type="term" value="P:fatty acid biosynthetic process"/>
    <property type="evidence" value="ECO:0007669"/>
    <property type="project" value="InterPro"/>
</dbReference>
<reference evidence="7" key="2">
    <citation type="submission" date="2007-04" db="EMBL/GenBank/DDBJ databases">
        <title>Complete genome sequence of the nitrogen-fixing bacterium Azorhizobium caulinodans ORS571.</title>
        <authorList>
            <person name="Lee K.B."/>
            <person name="Backer P.D."/>
            <person name="Aono T."/>
            <person name="Liu C.T."/>
            <person name="Suzuki S."/>
            <person name="Suzuki T."/>
            <person name="Kaneko T."/>
            <person name="Yamada M."/>
            <person name="Tabata S."/>
            <person name="Kupfer D.M."/>
            <person name="Najar F.Z."/>
            <person name="Wiley G.B."/>
            <person name="Roe B."/>
            <person name="Binnewies T."/>
            <person name="Ussery D."/>
            <person name="Vereecke D."/>
            <person name="Gevers D."/>
            <person name="Holsters M."/>
            <person name="Oyaizu H."/>
        </authorList>
    </citation>
    <scope>NUCLEOTIDE SEQUENCE [LARGE SCALE GENOMIC DNA]</scope>
    <source>
        <strain evidence="7">ATCC 43989 / DSM 5975 / JCM 20966 / LMG 6465 / NBRC 14845 / NCIMB 13405 / ORS 571</strain>
    </source>
</reference>
<organism evidence="6 7">
    <name type="scientific">Azorhizobium caulinodans (strain ATCC 43989 / DSM 5975 / JCM 20966 / LMG 6465 / NBRC 14845 / NCIMB 13405 / ORS 571)</name>
    <dbReference type="NCBI Taxonomy" id="438753"/>
    <lineage>
        <taxon>Bacteria</taxon>
        <taxon>Pseudomonadati</taxon>
        <taxon>Pseudomonadota</taxon>
        <taxon>Alphaproteobacteria</taxon>
        <taxon>Hyphomicrobiales</taxon>
        <taxon>Xanthobacteraceae</taxon>
        <taxon>Azorhizobium</taxon>
    </lineage>
</organism>
<feature type="domain" description="MaoC-like" evidence="5">
    <location>
        <begin position="23"/>
        <end position="119"/>
    </location>
</feature>
<dbReference type="InterPro" id="IPR003965">
    <property type="entry name" value="Fatty_acid_synthase"/>
</dbReference>
<dbReference type="Gene3D" id="3.10.129.10">
    <property type="entry name" value="Hotdog Thioesterase"/>
    <property type="match status" value="1"/>
</dbReference>
<dbReference type="Gene3D" id="3.40.718.10">
    <property type="entry name" value="Isopropylmalate Dehydrogenase"/>
    <property type="match status" value="1"/>
</dbReference>
<dbReference type="EMBL" id="AP009384">
    <property type="protein sequence ID" value="BAF88418.1"/>
    <property type="molecule type" value="Genomic_DNA"/>
</dbReference>
<reference evidence="6 7" key="3">
    <citation type="journal article" date="2008" name="BMC Genomics">
        <title>The genome of the versatile nitrogen fixer Azorhizobium caulinodans ORS571.</title>
        <authorList>
            <person name="Lee KB."/>
            <person name="Backer P.D."/>
            <person name="Aono T."/>
            <person name="Liu CT."/>
            <person name="Suzuki S."/>
            <person name="Suzuki T."/>
            <person name="Kaneko T."/>
            <person name="Yamada M."/>
            <person name="Tabata S."/>
            <person name="Kupfer D.M."/>
            <person name="Najar F.Z."/>
            <person name="Wiley G.B."/>
            <person name="Roe B."/>
            <person name="Binnewies T.T."/>
            <person name="Ussery D.W."/>
            <person name="D'Haeze W."/>
            <person name="Herder J.D."/>
            <person name="Gevers D."/>
            <person name="Vereecke D."/>
            <person name="Holsters M."/>
            <person name="Oyaizu H."/>
        </authorList>
    </citation>
    <scope>NUCLEOTIDE SEQUENCE [LARGE SCALE GENOMIC DNA]</scope>
    <source>
        <strain evidence="7">ATCC 43989 / DSM 5975 / JCM 20966 / LMG 6465 / NBRC 14845 / NCIMB 13405 / ORS 571</strain>
    </source>
</reference>
<reference evidence="6 7" key="6">
    <citation type="journal article" date="2011" name="Appl. Environ. Microbiol.">
        <title>Involvement of the azorhizobial chromosome partition gene (parA) in the onset of bacteroid differentiation during Sesbania rostrata stem nodule development.</title>
        <authorList>
            <person name="Liu CT."/>
            <person name="Lee KB."/>
            <person name="Wang YS."/>
            <person name="Peng MH."/>
            <person name="Lee KT."/>
            <person name="Suzuki S."/>
            <person name="Suzuki T."/>
            <person name="Oyaizu H."/>
        </authorList>
    </citation>
    <scope>NUCLEOTIDE SEQUENCE [LARGE SCALE GENOMIC DNA]</scope>
    <source>
        <strain evidence="7">ATCC 43989 / DSM 5975 / JCM 20966 / LMG 6465 / NBRC 14845 / NCIMB 13405 / ORS 571</strain>
    </source>
</reference>
<dbReference type="InterPro" id="IPR050500">
    <property type="entry name" value="Phos_Acetyltrans/Butyryltrans"/>
</dbReference>
<dbReference type="eggNOG" id="COG2030">
    <property type="taxonomic scope" value="Bacteria"/>
</dbReference>
<dbReference type="HOGENOM" id="CLU_042890_2_0_5"/>
<dbReference type="InterPro" id="IPR002505">
    <property type="entry name" value="PTA_PTB"/>
</dbReference>
<evidence type="ECO:0000256" key="3">
    <source>
        <dbReference type="ARBA" id="ARBA00023315"/>
    </source>
</evidence>
<reference evidence="6 7" key="1">
    <citation type="journal article" date="2007" name="Appl. Environ. Microbiol.">
        <title>Rhizobial factors required for stem nodule maturation and maintenance in Sesbania rostrata-Azorhizobium caulinodans ORS571 symbiosis.</title>
        <authorList>
            <person name="Suzuki S."/>
            <person name="Aono T."/>
            <person name="Lee KB."/>
            <person name="Suzuki T."/>
            <person name="Liu CT."/>
            <person name="Miwa H."/>
            <person name="Wakao S."/>
            <person name="Iki T."/>
            <person name="Oyaizu H."/>
        </authorList>
    </citation>
    <scope>NUCLEOTIDE SEQUENCE [LARGE SCALE GENOMIC DNA]</scope>
    <source>
        <strain evidence="7">ATCC 43989 / DSM 5975 / JCM 20966 / LMG 6465 / NBRC 14845 / NCIMB 13405 / ORS 571</strain>
    </source>
</reference>
<dbReference type="Pfam" id="PF01575">
    <property type="entry name" value="MaoC_dehydratas"/>
    <property type="match status" value="1"/>
</dbReference>
<dbReference type="SUPFAM" id="SSF54637">
    <property type="entry name" value="Thioesterase/thiol ester dehydrase-isomerase"/>
    <property type="match status" value="1"/>
</dbReference>
<dbReference type="eggNOG" id="COG0280">
    <property type="taxonomic scope" value="Bacteria"/>
</dbReference>
<dbReference type="GO" id="GO:0016836">
    <property type="term" value="F:hydro-lyase activity"/>
    <property type="evidence" value="ECO:0007669"/>
    <property type="project" value="UniProtKB-ARBA"/>
</dbReference>
<accession>A8I6K5</accession>
<keyword evidence="1 6" id="KW-0808">Transferase</keyword>
<dbReference type="SUPFAM" id="SSF53659">
    <property type="entry name" value="Isocitrate/Isopropylmalate dehydrogenase-like"/>
    <property type="match status" value="1"/>
</dbReference>
<dbReference type="PANTHER" id="PTHR43356">
    <property type="entry name" value="PHOSPHATE ACETYLTRANSFERASE"/>
    <property type="match status" value="1"/>
</dbReference>
<keyword evidence="7" id="KW-1185">Reference proteome</keyword>
<proteinExistence type="predicted"/>
<feature type="domain" description="Phosphate acetyl/butaryl transferase" evidence="4">
    <location>
        <begin position="240"/>
        <end position="453"/>
    </location>
</feature>
<dbReference type="InterPro" id="IPR029069">
    <property type="entry name" value="HotDog_dom_sf"/>
</dbReference>
<evidence type="ECO:0000259" key="5">
    <source>
        <dbReference type="Pfam" id="PF01575"/>
    </source>
</evidence>
<evidence type="ECO:0000256" key="1">
    <source>
        <dbReference type="ARBA" id="ARBA00022679"/>
    </source>
</evidence>
<evidence type="ECO:0000256" key="2">
    <source>
        <dbReference type="ARBA" id="ARBA00023239"/>
    </source>
</evidence>
<dbReference type="NCBIfam" id="NF008852">
    <property type="entry name" value="PRK11890.1"/>
    <property type="match status" value="1"/>
</dbReference>
<dbReference type="STRING" id="438753.AZC_2420"/>
<dbReference type="RefSeq" id="WP_012170946.1">
    <property type="nucleotide sequence ID" value="NC_009937.1"/>
</dbReference>
<dbReference type="Proteomes" id="UP000000270">
    <property type="component" value="Chromosome"/>
</dbReference>
<evidence type="ECO:0000313" key="7">
    <source>
        <dbReference type="Proteomes" id="UP000000270"/>
    </source>
</evidence>
<dbReference type="InterPro" id="IPR002539">
    <property type="entry name" value="MaoC-like_dom"/>
</dbReference>
<dbReference type="PRINTS" id="PR01483">
    <property type="entry name" value="FASYNTHASE"/>
</dbReference>
<reference evidence="6 7" key="4">
    <citation type="journal article" date="2009" name="Appl. Environ. Microbiol.">
        <title>Comparative genome-wide transcriptional profiling of Azorhizobium caulinodans ORS571 grown under free-living and symbiotic conditions.</title>
        <authorList>
            <person name="Tsukada S."/>
            <person name="Aono T."/>
            <person name="Akiba N."/>
            <person name="Lee KB."/>
            <person name="Liu CT."/>
            <person name="Toyazaki H."/>
            <person name="Oyaizu H."/>
        </authorList>
    </citation>
    <scope>NUCLEOTIDE SEQUENCE [LARGE SCALE GENOMIC DNA]</scope>
    <source>
        <strain evidence="7">ATCC 43989 / DSM 5975 / JCM 20966 / LMG 6465 / NBRC 14845 / NCIMB 13405 / ORS 571</strain>
    </source>
</reference>
<dbReference type="PANTHER" id="PTHR43356:SF2">
    <property type="entry name" value="PHOSPHATE ACETYLTRANSFERASE"/>
    <property type="match status" value="1"/>
</dbReference>
<dbReference type="CDD" id="cd03449">
    <property type="entry name" value="R_hydratase"/>
    <property type="match status" value="1"/>
</dbReference>
<dbReference type="FunFam" id="3.10.129.10:FF:000042">
    <property type="entry name" value="MaoC domain protein dehydratase"/>
    <property type="match status" value="1"/>
</dbReference>
<sequence length="467" mass="48766">MTTEFLQNRTFDELAIGDSACITRAVSEEDIKLFAAVSGDVNPAHMDPAYAATAIFGHVVAHGMWTGALVSSVLGTELPGPGTIYLEQDLRFRRPVSPGDLITAMVKVAEKRPEKKIVILETRCTNQDGTDVLTGTATVIAPTEKLRLPRMAVPEISVRPQTHYEAFITRARNLPTMTVGVVHPCSAEALQAAIEARDEGLIDPVLIGPEAKIRSTAEAAGISLDGLRIEPAAHSHAAAARGVELAAAGTVSALMKGSLHTDEILGAVVASGSGLRTERRISHVYALDVPTYPKSLIVTDAAINIAPTLAQKRDICQNAIDLLHRLGVAEPLVAVLAAVETVNPDMPATLDAAALSMMAQRGQITGAKVDGPLAFDNAVSFAAARIKEIVSPVAGQADILLVPNLEAGNLLAKQMIYLAGADAAGLVLGARVPIILTSRADSLRVRLASVALAKLSIAGGHAVAVPA</sequence>
<dbReference type="Pfam" id="PF01515">
    <property type="entry name" value="PTA_PTB"/>
    <property type="match status" value="1"/>
</dbReference>
<reference evidence="6 7" key="5">
    <citation type="journal article" date="2010" name="Appl. Environ. Microbiol.">
        <title>phrR-like gene praR of Azorhizobium caulinodans ORS571 is essential for symbiosis with Sesbania rostrata and is involved in expression of reb genes.</title>
        <authorList>
            <person name="Akiba N."/>
            <person name="Aono T."/>
            <person name="Toyazaki H."/>
            <person name="Sato S."/>
            <person name="Oyaizu H."/>
        </authorList>
    </citation>
    <scope>NUCLEOTIDE SEQUENCE [LARGE SCALE GENOMIC DNA]</scope>
    <source>
        <strain evidence="7">ATCC 43989 / DSM 5975 / JCM 20966 / LMG 6465 / NBRC 14845 / NCIMB 13405 / ORS 571</strain>
    </source>
</reference>
<gene>
    <name evidence="6" type="ordered locus">AZC_2420</name>
</gene>
<evidence type="ECO:0000313" key="6">
    <source>
        <dbReference type="EMBL" id="BAF88418.1"/>
    </source>
</evidence>
<keyword evidence="2" id="KW-0456">Lyase</keyword>
<dbReference type="AlphaFoldDB" id="A8I6K5"/>
<dbReference type="NCBIfam" id="NF006045">
    <property type="entry name" value="PRK08190.1"/>
    <property type="match status" value="1"/>
</dbReference>
<name>A8I6K5_AZOC5</name>